<evidence type="ECO:0000256" key="3">
    <source>
        <dbReference type="SAM" id="MobiDB-lite"/>
    </source>
</evidence>
<evidence type="ECO:0000256" key="1">
    <source>
        <dbReference type="ARBA" id="ARBA00023125"/>
    </source>
</evidence>
<comment type="caution">
    <text evidence="5">The sequence shown here is derived from an EMBL/GenBank/DDBJ whole genome shotgun (WGS) entry which is preliminary data.</text>
</comment>
<dbReference type="Proteomes" id="UP001387100">
    <property type="component" value="Unassembled WGS sequence"/>
</dbReference>
<evidence type="ECO:0000313" key="5">
    <source>
        <dbReference type="EMBL" id="MEJ5945770.1"/>
    </source>
</evidence>
<dbReference type="InterPro" id="IPR009057">
    <property type="entry name" value="Homeodomain-like_sf"/>
</dbReference>
<evidence type="ECO:0000259" key="4">
    <source>
        <dbReference type="PROSITE" id="PS50977"/>
    </source>
</evidence>
<keyword evidence="1 2" id="KW-0238">DNA-binding</keyword>
<dbReference type="PROSITE" id="PS50977">
    <property type="entry name" value="HTH_TETR_2"/>
    <property type="match status" value="1"/>
</dbReference>
<feature type="DNA-binding region" description="H-T-H motif" evidence="2">
    <location>
        <begin position="60"/>
        <end position="79"/>
    </location>
</feature>
<gene>
    <name evidence="5" type="ORF">WDZ17_10755</name>
</gene>
<feature type="region of interest" description="Disordered" evidence="3">
    <location>
        <begin position="168"/>
        <end position="210"/>
    </location>
</feature>
<evidence type="ECO:0000256" key="2">
    <source>
        <dbReference type="PROSITE-ProRule" id="PRU00335"/>
    </source>
</evidence>
<feature type="compositionally biased region" description="Basic and acidic residues" evidence="3">
    <location>
        <begin position="255"/>
        <end position="278"/>
    </location>
</feature>
<keyword evidence="6" id="KW-1185">Reference proteome</keyword>
<feature type="compositionally biased region" description="Low complexity" evidence="3">
    <location>
        <begin position="16"/>
        <end position="25"/>
    </location>
</feature>
<dbReference type="InterPro" id="IPR001647">
    <property type="entry name" value="HTH_TetR"/>
</dbReference>
<dbReference type="PANTHER" id="PTHR30055:SF235">
    <property type="entry name" value="TRANSCRIPTIONAL REGULATORY PROTEIN"/>
    <property type="match status" value="1"/>
</dbReference>
<accession>A0ABU8RL36</accession>
<reference evidence="5 6" key="1">
    <citation type="journal article" date="2017" name="Int. J. Syst. Evol. Microbiol.">
        <title>Pseudokineococcus basanitobsidens sp. nov., isolated from volcanic rock.</title>
        <authorList>
            <person name="Lee D.W."/>
            <person name="Park M.Y."/>
            <person name="Kim J.J."/>
            <person name="Kim B.S."/>
        </authorList>
    </citation>
    <scope>NUCLEOTIDE SEQUENCE [LARGE SCALE GENOMIC DNA]</scope>
    <source>
        <strain evidence="5 6">DSM 103726</strain>
    </source>
</reference>
<feature type="compositionally biased region" description="Low complexity" evidence="3">
    <location>
        <begin position="168"/>
        <end position="186"/>
    </location>
</feature>
<organism evidence="5 6">
    <name type="scientific">Pseudokineococcus basanitobsidens</name>
    <dbReference type="NCBI Taxonomy" id="1926649"/>
    <lineage>
        <taxon>Bacteria</taxon>
        <taxon>Bacillati</taxon>
        <taxon>Actinomycetota</taxon>
        <taxon>Actinomycetes</taxon>
        <taxon>Kineosporiales</taxon>
        <taxon>Kineosporiaceae</taxon>
        <taxon>Pseudokineococcus</taxon>
    </lineage>
</organism>
<feature type="region of interest" description="Disordered" evidence="3">
    <location>
        <begin position="245"/>
        <end position="290"/>
    </location>
</feature>
<dbReference type="InterPro" id="IPR050109">
    <property type="entry name" value="HTH-type_TetR-like_transc_reg"/>
</dbReference>
<name>A0ABU8RL36_9ACTN</name>
<dbReference type="RefSeq" id="WP_339575154.1">
    <property type="nucleotide sequence ID" value="NZ_JBBIAA010000011.1"/>
</dbReference>
<sequence length="339" mass="35622">MADERSHEPGTPSTSGDVAPDDAGPAPRPRGPRGDRGEVRRRITDAALRSFADHGLDGASTRSIAREADCDPALVRYYFASKQALFDHVTRRPEAVDSQLAAMAALPHARRAAYLADVVEACWDDPATRDFWRSLLRSSRTDVTVARQVEDTWADFVALGMRRGAPVGPADGRAAADGQADGQADGVRGGDGRTDPLTWPAPADDDATLLVDGAGPQEAAVGAVHAPDHLRPAGDAAAPLVTRRLVDPDGAGPPDVEHPDTQHPDTQHPDTQRPDADGRGGGTTAGDERERTVTALSSITGMLGAVHLWQSERAGAIGGRGRSRALEGVLASCFRSPGD</sequence>
<protein>
    <submittedName>
        <fullName evidence="5">TetR/AcrR family transcriptional regulator</fullName>
    </submittedName>
</protein>
<proteinExistence type="predicted"/>
<dbReference type="EMBL" id="JBBIAA010000011">
    <property type="protein sequence ID" value="MEJ5945770.1"/>
    <property type="molecule type" value="Genomic_DNA"/>
</dbReference>
<evidence type="ECO:0000313" key="6">
    <source>
        <dbReference type="Proteomes" id="UP001387100"/>
    </source>
</evidence>
<feature type="region of interest" description="Disordered" evidence="3">
    <location>
        <begin position="1"/>
        <end position="40"/>
    </location>
</feature>
<dbReference type="PANTHER" id="PTHR30055">
    <property type="entry name" value="HTH-TYPE TRANSCRIPTIONAL REGULATOR RUTR"/>
    <property type="match status" value="1"/>
</dbReference>
<dbReference type="SUPFAM" id="SSF46689">
    <property type="entry name" value="Homeodomain-like"/>
    <property type="match status" value="1"/>
</dbReference>
<dbReference type="Pfam" id="PF00440">
    <property type="entry name" value="TetR_N"/>
    <property type="match status" value="1"/>
</dbReference>
<feature type="domain" description="HTH tetR-type" evidence="4">
    <location>
        <begin position="37"/>
        <end position="97"/>
    </location>
</feature>
<dbReference type="Gene3D" id="1.10.357.10">
    <property type="entry name" value="Tetracycline Repressor, domain 2"/>
    <property type="match status" value="1"/>
</dbReference>